<dbReference type="Pfam" id="PF00084">
    <property type="entry name" value="Sushi"/>
    <property type="match status" value="5"/>
</dbReference>
<keyword evidence="4" id="KW-0768">Sushi</keyword>
<comment type="caution">
    <text evidence="4">Lacks conserved residue(s) required for the propagation of feature annotation.</text>
</comment>
<evidence type="ECO:0000256" key="3">
    <source>
        <dbReference type="ARBA" id="ARBA00023157"/>
    </source>
</evidence>
<evidence type="ECO:0000256" key="2">
    <source>
        <dbReference type="ARBA" id="ARBA00022737"/>
    </source>
</evidence>
<accession>A0AAD9N854</accession>
<dbReference type="EMBL" id="JAODUO010001653">
    <property type="protein sequence ID" value="KAK2160375.1"/>
    <property type="molecule type" value="Genomic_DNA"/>
</dbReference>
<feature type="domain" description="Sushi" evidence="7">
    <location>
        <begin position="126"/>
        <end position="185"/>
    </location>
</feature>
<dbReference type="AlphaFoldDB" id="A0AAD9N854"/>
<feature type="domain" description="Sushi" evidence="7">
    <location>
        <begin position="186"/>
        <end position="244"/>
    </location>
</feature>
<dbReference type="InterPro" id="IPR035976">
    <property type="entry name" value="Sushi/SCR/CCP_sf"/>
</dbReference>
<feature type="compositionally biased region" description="Polar residues" evidence="5">
    <location>
        <begin position="396"/>
        <end position="476"/>
    </location>
</feature>
<keyword evidence="6" id="KW-0472">Membrane</keyword>
<sequence length="506" mass="54585">MSCEETMCSKPMPVLGANVSYPSLSVHASATYRCSEGYRAAGGDFSHTCQVDGTWSGQRPTCEEILCGEIRVPENYNLIVLSGGLTPGSRTTFRCGPGYTLATGDNETRCSPEGQWDRPLPRCKRIDCGSPPAVSNAHTESLTGTTFMETAKYACDEGYKADVIEAPLVCGKSARWLGVPLNCNEIQCETPETPPNCYVDAESISFRSTIFYRCQKGFAMTSGDNNRTCQADGSWSGTQPTCAVKQCAKPPAVANTTWSVDKKSFEQRVIYKCLPRFHLVSGELAKVCSSDLKWTGEDPVCVENTEGCGFVIEKDEPKTSTEKSMAKIGYMKSDNQIGHMATGIAASVILAVSVAAVVALDAPLLYAHLKMMVRNVSYGLRRLRRRGAVSPMSHDTAVSQESRQTAVSPESRQTAVSPESHQTAVSPESRQTAVSPESRQTAVSPESHQTGVSPESHQTAMSPESHQTSVSPDSHSTAVSMECLELDISLQCLDIAVSRDSHTTAV</sequence>
<evidence type="ECO:0000256" key="5">
    <source>
        <dbReference type="SAM" id="MobiDB-lite"/>
    </source>
</evidence>
<feature type="domain" description="Sushi" evidence="7">
    <location>
        <begin position="65"/>
        <end position="125"/>
    </location>
</feature>
<reference evidence="8" key="1">
    <citation type="journal article" date="2023" name="Mol. Biol. Evol.">
        <title>Third-Generation Sequencing Reveals the Adaptive Role of the Epigenome in Three Deep-Sea Polychaetes.</title>
        <authorList>
            <person name="Perez M."/>
            <person name="Aroh O."/>
            <person name="Sun Y."/>
            <person name="Lan Y."/>
            <person name="Juniper S.K."/>
            <person name="Young C.R."/>
            <person name="Angers B."/>
            <person name="Qian P.Y."/>
        </authorList>
    </citation>
    <scope>NUCLEOTIDE SEQUENCE</scope>
    <source>
        <strain evidence="8">R07B-5</strain>
    </source>
</reference>
<evidence type="ECO:0000256" key="6">
    <source>
        <dbReference type="SAM" id="Phobius"/>
    </source>
</evidence>
<dbReference type="PROSITE" id="PS50923">
    <property type="entry name" value="SUSHI"/>
    <property type="match status" value="5"/>
</dbReference>
<feature type="domain" description="Sushi" evidence="7">
    <location>
        <begin position="245"/>
        <end position="303"/>
    </location>
</feature>
<dbReference type="CDD" id="cd00033">
    <property type="entry name" value="CCP"/>
    <property type="match status" value="5"/>
</dbReference>
<name>A0AAD9N854_RIDPI</name>
<protein>
    <recommendedName>
        <fullName evidence="7">Sushi domain-containing protein</fullName>
    </recommendedName>
</protein>
<feature type="domain" description="Sushi" evidence="7">
    <location>
        <begin position="6"/>
        <end position="64"/>
    </location>
</feature>
<feature type="transmembrane region" description="Helical" evidence="6">
    <location>
        <begin position="344"/>
        <end position="367"/>
    </location>
</feature>
<keyword evidence="6" id="KW-1133">Transmembrane helix</keyword>
<comment type="caution">
    <text evidence="8">The sequence shown here is derived from an EMBL/GenBank/DDBJ whole genome shotgun (WGS) entry which is preliminary data.</text>
</comment>
<feature type="region of interest" description="Disordered" evidence="5">
    <location>
        <begin position="388"/>
        <end position="476"/>
    </location>
</feature>
<keyword evidence="2" id="KW-0677">Repeat</keyword>
<evidence type="ECO:0000313" key="8">
    <source>
        <dbReference type="EMBL" id="KAK2160375.1"/>
    </source>
</evidence>
<keyword evidence="9" id="KW-1185">Reference proteome</keyword>
<dbReference type="SUPFAM" id="SSF57535">
    <property type="entry name" value="Complement control module/SCR domain"/>
    <property type="match status" value="5"/>
</dbReference>
<dbReference type="Proteomes" id="UP001209878">
    <property type="component" value="Unassembled WGS sequence"/>
</dbReference>
<gene>
    <name evidence="8" type="ORF">NP493_1655g00003</name>
</gene>
<keyword evidence="1" id="KW-0732">Signal</keyword>
<dbReference type="SMART" id="SM00032">
    <property type="entry name" value="CCP"/>
    <property type="match status" value="5"/>
</dbReference>
<proteinExistence type="predicted"/>
<dbReference type="Gene3D" id="2.10.70.10">
    <property type="entry name" value="Complement Module, domain 1"/>
    <property type="match status" value="5"/>
</dbReference>
<keyword evidence="6" id="KW-0812">Transmembrane</keyword>
<evidence type="ECO:0000313" key="9">
    <source>
        <dbReference type="Proteomes" id="UP001209878"/>
    </source>
</evidence>
<dbReference type="InterPro" id="IPR000436">
    <property type="entry name" value="Sushi_SCR_CCP_dom"/>
</dbReference>
<evidence type="ECO:0000259" key="7">
    <source>
        <dbReference type="PROSITE" id="PS50923"/>
    </source>
</evidence>
<dbReference type="PANTHER" id="PTHR45656">
    <property type="entry name" value="PROTEIN CBR-CLEC-78"/>
    <property type="match status" value="1"/>
</dbReference>
<evidence type="ECO:0000256" key="1">
    <source>
        <dbReference type="ARBA" id="ARBA00022729"/>
    </source>
</evidence>
<dbReference type="InterPro" id="IPR051277">
    <property type="entry name" value="SEZ6_CSMD_C4BPB_Regulators"/>
</dbReference>
<dbReference type="PANTHER" id="PTHR45656:SF4">
    <property type="entry name" value="PROTEIN CBR-CLEC-78"/>
    <property type="match status" value="1"/>
</dbReference>
<organism evidence="8 9">
    <name type="scientific">Ridgeia piscesae</name>
    <name type="common">Tubeworm</name>
    <dbReference type="NCBI Taxonomy" id="27915"/>
    <lineage>
        <taxon>Eukaryota</taxon>
        <taxon>Metazoa</taxon>
        <taxon>Spiralia</taxon>
        <taxon>Lophotrochozoa</taxon>
        <taxon>Annelida</taxon>
        <taxon>Polychaeta</taxon>
        <taxon>Sedentaria</taxon>
        <taxon>Canalipalpata</taxon>
        <taxon>Sabellida</taxon>
        <taxon>Siboglinidae</taxon>
        <taxon>Ridgeia</taxon>
    </lineage>
</organism>
<evidence type="ECO:0000256" key="4">
    <source>
        <dbReference type="PROSITE-ProRule" id="PRU00302"/>
    </source>
</evidence>
<feature type="disulfide bond" evidence="4">
    <location>
        <begin position="67"/>
        <end position="110"/>
    </location>
</feature>
<keyword evidence="3 4" id="KW-1015">Disulfide bond</keyword>